<proteinExistence type="predicted"/>
<evidence type="ECO:0000256" key="1">
    <source>
        <dbReference type="SAM" id="MobiDB-lite"/>
    </source>
</evidence>
<keyword evidence="3" id="KW-1185">Reference proteome</keyword>
<protein>
    <submittedName>
        <fullName evidence="2">Uncharacterized protein</fullName>
    </submittedName>
</protein>
<sequence>MEREDALQAYAAYKDIYLACERDLPCCLEHSGENIEIMEQMNFKTAIEMDHSHLALFTNQGPSPSKVQNTSFLTNLKVPDVDSQQALRAKSGLCLSTFENFEETANAGLMGKSNGDFSEQEKNSADGGGSSSKFADLSLSRSSQQYVANLVRAEPEKIESQSSVLDESKTCTSEEMKCKKDVPPKKKIKTKSIFPYFFAFDQNFQPLSFVFGEASICDMPTSKPAQKGEDRRERHLKQTESFLSHSVPAQPPKKVIASSYVISEGTGASAHIESKDIGRKCESTINPSGSGMNMCSCAYISKPSLTSSNIRRHSTDNAQFHSGINKQMFAGNDCFYFPSLLPGCAKDTKTTGSSTNNEDDNGDQCGGFSQHIKRSSSFDSGNSLEPCVVHCSPQNYAWNEKIERKSKEGKFSLLGSRLVRAIGLRKEENLEECQLKPKKTRSSDFILKEPSVPKNDCPKCKVKRSWCKTGKIKDDAPLKYDNVSSCGDAKSSLVMCHKKEFLNCCVEGRHDLSEIEDCCDKVVCLDLPLTNFGFYSGEMMILM</sequence>
<name>A0AAV4IEB4_9GAST</name>
<gene>
    <name evidence="2" type="ORF">ElyMa_001302100</name>
</gene>
<feature type="region of interest" description="Disordered" evidence="1">
    <location>
        <begin position="111"/>
        <end position="135"/>
    </location>
</feature>
<organism evidence="2 3">
    <name type="scientific">Elysia marginata</name>
    <dbReference type="NCBI Taxonomy" id="1093978"/>
    <lineage>
        <taxon>Eukaryota</taxon>
        <taxon>Metazoa</taxon>
        <taxon>Spiralia</taxon>
        <taxon>Lophotrochozoa</taxon>
        <taxon>Mollusca</taxon>
        <taxon>Gastropoda</taxon>
        <taxon>Heterobranchia</taxon>
        <taxon>Euthyneura</taxon>
        <taxon>Panpulmonata</taxon>
        <taxon>Sacoglossa</taxon>
        <taxon>Placobranchoidea</taxon>
        <taxon>Plakobranchidae</taxon>
        <taxon>Elysia</taxon>
    </lineage>
</organism>
<dbReference type="Proteomes" id="UP000762676">
    <property type="component" value="Unassembled WGS sequence"/>
</dbReference>
<dbReference type="EMBL" id="BMAT01002581">
    <property type="protein sequence ID" value="GFS09579.1"/>
    <property type="molecule type" value="Genomic_DNA"/>
</dbReference>
<comment type="caution">
    <text evidence="2">The sequence shown here is derived from an EMBL/GenBank/DDBJ whole genome shotgun (WGS) entry which is preliminary data.</text>
</comment>
<evidence type="ECO:0000313" key="2">
    <source>
        <dbReference type="EMBL" id="GFS09579.1"/>
    </source>
</evidence>
<evidence type="ECO:0000313" key="3">
    <source>
        <dbReference type="Proteomes" id="UP000762676"/>
    </source>
</evidence>
<reference evidence="2 3" key="1">
    <citation type="journal article" date="2021" name="Elife">
        <title>Chloroplast acquisition without the gene transfer in kleptoplastic sea slugs, Plakobranchus ocellatus.</title>
        <authorList>
            <person name="Maeda T."/>
            <person name="Takahashi S."/>
            <person name="Yoshida T."/>
            <person name="Shimamura S."/>
            <person name="Takaki Y."/>
            <person name="Nagai Y."/>
            <person name="Toyoda A."/>
            <person name="Suzuki Y."/>
            <person name="Arimoto A."/>
            <person name="Ishii H."/>
            <person name="Satoh N."/>
            <person name="Nishiyama T."/>
            <person name="Hasebe M."/>
            <person name="Maruyama T."/>
            <person name="Minagawa J."/>
            <person name="Obokata J."/>
            <person name="Shigenobu S."/>
        </authorList>
    </citation>
    <scope>NUCLEOTIDE SEQUENCE [LARGE SCALE GENOMIC DNA]</scope>
</reference>
<accession>A0AAV4IEB4</accession>
<dbReference type="AlphaFoldDB" id="A0AAV4IEB4"/>